<feature type="compositionally biased region" description="Basic and acidic residues" evidence="1">
    <location>
        <begin position="604"/>
        <end position="614"/>
    </location>
</feature>
<dbReference type="Gene3D" id="3.40.50.300">
    <property type="entry name" value="P-loop containing nucleotide triphosphate hydrolases"/>
    <property type="match status" value="2"/>
</dbReference>
<evidence type="ECO:0000313" key="4">
    <source>
        <dbReference type="Proteomes" id="UP001497623"/>
    </source>
</evidence>
<proteinExistence type="predicted"/>
<sequence length="614" mass="72136">MDCDGHTSDLDTQTNFLQGKYVKELTNETKKIAKGQTDEETLERISSYNLHDDDVIECNGHMCDSDFRNNFLQGKYVTDIKHETKGQNGEEMIERINSTTLHEVSMKKLIKRIYQWMINGPKIFILTTVMLTIANYWAWEHAGKIIILQNSLCSITNLEKITKIELEPWNEGNQNTNTERDLNDMFINITYYTNHKKFSDLLQVFTENTSKYAQRYLLVADQGFGKTTSVKMLHFKWCRSLHDANSFVRKIIYAKEAIVMQEFSDLSFYKKCIVNLTWLYLYALDMIVSIINTFFSWIPKYLPVKGLNLGILSGIKLELPVSSVPKLLFVYEFRNIINITTLSNTIMSQFPIEIQGISEGDLNLILRKEIHSTLLVLDGWDEYSRLKYSVGAAPEMEAIVYREERKNINILVTTRSWKSDDLLLIDRFGYTKLSLTHFTVPTDRDLYIHSFFPVGDEADALICVLNREESIVPKELQKQPRMLLYICNLWKYRYHLKNEEFRDKEKFWNELWEMMRLTFNRKYPHKIMSQGDVLHLRNTIGNYVKNFNDDDYISFDEFNKQFGDDHDLFYFGIFSTETFKDIPWKESTKSPVQKVKATNPSMMKAEKEIKNSKN</sequence>
<dbReference type="PANTHER" id="PTHR46312">
    <property type="entry name" value="NACHT DOMAIN-CONTAINING PROTEIN"/>
    <property type="match status" value="1"/>
</dbReference>
<organism evidence="3 4">
    <name type="scientific">Meganyctiphanes norvegica</name>
    <name type="common">Northern krill</name>
    <name type="synonym">Thysanopoda norvegica</name>
    <dbReference type="NCBI Taxonomy" id="48144"/>
    <lineage>
        <taxon>Eukaryota</taxon>
        <taxon>Metazoa</taxon>
        <taxon>Ecdysozoa</taxon>
        <taxon>Arthropoda</taxon>
        <taxon>Crustacea</taxon>
        <taxon>Multicrustacea</taxon>
        <taxon>Malacostraca</taxon>
        <taxon>Eumalacostraca</taxon>
        <taxon>Eucarida</taxon>
        <taxon>Euphausiacea</taxon>
        <taxon>Euphausiidae</taxon>
        <taxon>Meganyctiphanes</taxon>
    </lineage>
</organism>
<evidence type="ECO:0000256" key="2">
    <source>
        <dbReference type="SAM" id="Phobius"/>
    </source>
</evidence>
<reference evidence="3 4" key="1">
    <citation type="submission" date="2024-05" db="EMBL/GenBank/DDBJ databases">
        <authorList>
            <person name="Wallberg A."/>
        </authorList>
    </citation>
    <scope>NUCLEOTIDE SEQUENCE [LARGE SCALE GENOMIC DNA]</scope>
</reference>
<feature type="region of interest" description="Disordered" evidence="1">
    <location>
        <begin position="593"/>
        <end position="614"/>
    </location>
</feature>
<dbReference type="Proteomes" id="UP001497623">
    <property type="component" value="Unassembled WGS sequence"/>
</dbReference>
<feature type="transmembrane region" description="Helical" evidence="2">
    <location>
        <begin position="116"/>
        <end position="139"/>
    </location>
</feature>
<accession>A0AAV2PRP5</accession>
<evidence type="ECO:0000256" key="1">
    <source>
        <dbReference type="SAM" id="MobiDB-lite"/>
    </source>
</evidence>
<keyword evidence="2" id="KW-0472">Membrane</keyword>
<dbReference type="AlphaFoldDB" id="A0AAV2PRP5"/>
<gene>
    <name evidence="3" type="ORF">MNOR_LOCUS2295</name>
</gene>
<keyword evidence="4" id="KW-1185">Reference proteome</keyword>
<keyword evidence="2" id="KW-0812">Transmembrane</keyword>
<dbReference type="InterPro" id="IPR027417">
    <property type="entry name" value="P-loop_NTPase"/>
</dbReference>
<comment type="caution">
    <text evidence="3">The sequence shown here is derived from an EMBL/GenBank/DDBJ whole genome shotgun (WGS) entry which is preliminary data.</text>
</comment>
<evidence type="ECO:0000313" key="3">
    <source>
        <dbReference type="EMBL" id="CAL4061835.1"/>
    </source>
</evidence>
<keyword evidence="2" id="KW-1133">Transmembrane helix</keyword>
<feature type="transmembrane region" description="Helical" evidence="2">
    <location>
        <begin position="278"/>
        <end position="298"/>
    </location>
</feature>
<dbReference type="PANTHER" id="PTHR46312:SF2">
    <property type="entry name" value="NUCLEOTIDE-BINDING OLIGOMERIZATION DOMAIN-CONTAINING PROTEIN 2-LIKE"/>
    <property type="match status" value="1"/>
</dbReference>
<name>A0AAV2PRP5_MEGNR</name>
<protein>
    <submittedName>
        <fullName evidence="3">Uncharacterized protein</fullName>
    </submittedName>
</protein>
<dbReference type="EMBL" id="CAXKWB010000687">
    <property type="protein sequence ID" value="CAL4061835.1"/>
    <property type="molecule type" value="Genomic_DNA"/>
</dbReference>